<accession>A0ABF7R0E7</accession>
<dbReference type="InterPro" id="IPR058057">
    <property type="entry name" value="BBH37-like"/>
</dbReference>
<reference evidence="3 4" key="1">
    <citation type="submission" date="2016-07" db="EMBL/GenBank/DDBJ databases">
        <title>Reassembled and rearranged: the organization and evolution of antigen-encoding plasmids in two relapsing fever Borrelia species.</title>
        <authorList>
            <person name="Barbour A.G."/>
            <person name="Dai Q."/>
            <person name="Miller S.C."/>
            <person name="Porcella S.F."/>
            <person name="Schwan T.G."/>
            <person name="Lopez J.E."/>
        </authorList>
    </citation>
    <scope>NUCLEOTIDE SEQUENCE [LARGE SCALE GENOMIC DNA]</scope>
    <source>
        <strain evidence="3 4">91E135</strain>
        <plasmid evidence="3 4">lpU43</plasmid>
    </source>
</reference>
<evidence type="ECO:0000259" key="2">
    <source>
        <dbReference type="Pfam" id="PF25672"/>
    </source>
</evidence>
<protein>
    <submittedName>
        <fullName evidence="3">Lipoprotein</fullName>
    </submittedName>
</protein>
<organism evidence="3 4">
    <name type="scientific">Borrelia turicatae (strain 91E135)</name>
    <dbReference type="NCBI Taxonomy" id="314724"/>
    <lineage>
        <taxon>Bacteria</taxon>
        <taxon>Pseudomonadati</taxon>
        <taxon>Spirochaetota</taxon>
        <taxon>Spirochaetia</taxon>
        <taxon>Spirochaetales</taxon>
        <taxon>Borreliaceae</taxon>
        <taxon>Borrelia</taxon>
    </lineage>
</organism>
<keyword evidence="3" id="KW-0449">Lipoprotein</keyword>
<name>A0ABF7R0E7_BORT9</name>
<gene>
    <name evidence="3" type="ORF">BT0_U37</name>
</gene>
<dbReference type="InterPro" id="IPR057717">
    <property type="entry name" value="BBH37-like_helical"/>
</dbReference>
<keyword evidence="4" id="KW-1185">Reference proteome</keyword>
<feature type="chain" id="PRO_5044755925" evidence="1">
    <location>
        <begin position="24"/>
        <end position="294"/>
    </location>
</feature>
<keyword evidence="1" id="KW-0732">Signal</keyword>
<feature type="domain" description="BBH37-like helical" evidence="2">
    <location>
        <begin position="106"/>
        <end position="291"/>
    </location>
</feature>
<evidence type="ECO:0000256" key="1">
    <source>
        <dbReference type="SAM" id="SignalP"/>
    </source>
</evidence>
<keyword evidence="3" id="KW-0614">Plasmid</keyword>
<dbReference type="Proteomes" id="UP000001205">
    <property type="component" value="Plasmid lpU43"/>
</dbReference>
<feature type="signal peptide" evidence="1">
    <location>
        <begin position="1"/>
        <end position="23"/>
    </location>
</feature>
<dbReference type="Pfam" id="PF25672">
    <property type="entry name" value="BBH37"/>
    <property type="match status" value="1"/>
</dbReference>
<dbReference type="NCBIfam" id="NF033721">
    <property type="entry name" value="P12_lipo"/>
    <property type="match status" value="1"/>
</dbReference>
<dbReference type="RefSeq" id="WP_088895258.1">
    <property type="nucleotide sequence ID" value="NZ_CP019369.1"/>
</dbReference>
<sequence>MKKSTLVVCMLILLCLLSCDINAFNELLDKTRERFLEGNKLEENKECEKEQEGQLDVLKNKLEGGVQQVVQEKPLAPVNNAIPVFKYPQQVYPYYVQEEIDIKEEDITPNTKYEKAAQAEIEKIKRALGDYEFDQLIEDALKLKNECDRLESSFYGALSELNNKIGSYPRDNNGKRQKLIQFRDQLNGKRFDINRLTSRIGGELLSELSSAMVFFDLAQKTLKESITERLKNKYKSYRLSRNSDFLAQKSRSDAENSLEQLESSVPKLNESKGKKKEIEELVQGAKSFLRSLHR</sequence>
<dbReference type="KEGG" id="btu:BT0_U37"/>
<evidence type="ECO:0000313" key="4">
    <source>
        <dbReference type="Proteomes" id="UP000001205"/>
    </source>
</evidence>
<dbReference type="AlphaFoldDB" id="A0ABF7R0E7"/>
<dbReference type="EMBL" id="CP019369">
    <property type="protein sequence ID" value="ASJ27805.1"/>
    <property type="molecule type" value="Genomic_DNA"/>
</dbReference>
<proteinExistence type="predicted"/>
<evidence type="ECO:0000313" key="3">
    <source>
        <dbReference type="EMBL" id="ASJ27805.1"/>
    </source>
</evidence>
<geneLocation type="plasmid" evidence="3 4">
    <name>lpU43</name>
</geneLocation>